<dbReference type="CDD" id="cd00907">
    <property type="entry name" value="Bacterioferritin"/>
    <property type="match status" value="1"/>
</dbReference>
<comment type="similarity">
    <text evidence="1 9 11">Belongs to the bacterioferritin family.</text>
</comment>
<evidence type="ECO:0000256" key="3">
    <source>
        <dbReference type="ARBA" id="ARBA00022448"/>
    </source>
</evidence>
<dbReference type="NCBIfam" id="TIGR00754">
    <property type="entry name" value="bfr"/>
    <property type="match status" value="1"/>
</dbReference>
<feature type="binding site" evidence="10">
    <location>
        <position position="18"/>
    </location>
    <ligand>
        <name>Fe cation</name>
        <dbReference type="ChEBI" id="CHEBI:24875"/>
        <label>1</label>
    </ligand>
</feature>
<dbReference type="PROSITE" id="PS00549">
    <property type="entry name" value="BACTERIOFERRITIN"/>
    <property type="match status" value="1"/>
</dbReference>
<evidence type="ECO:0000313" key="13">
    <source>
        <dbReference type="EMBL" id="GGW88652.1"/>
    </source>
</evidence>
<dbReference type="GO" id="GO:0006879">
    <property type="term" value="P:intracellular iron ion homeostasis"/>
    <property type="evidence" value="ECO:0007669"/>
    <property type="project" value="UniProtKB-KW"/>
</dbReference>
<dbReference type="InterPro" id="IPR002024">
    <property type="entry name" value="Bacterioferritin"/>
</dbReference>
<dbReference type="Gene3D" id="1.20.1260.10">
    <property type="match status" value="1"/>
</dbReference>
<evidence type="ECO:0000256" key="2">
    <source>
        <dbReference type="ARBA" id="ARBA00022434"/>
    </source>
</evidence>
<dbReference type="GO" id="GO:0005829">
    <property type="term" value="C:cytosol"/>
    <property type="evidence" value="ECO:0007669"/>
    <property type="project" value="TreeGrafter"/>
</dbReference>
<dbReference type="InterPro" id="IPR012347">
    <property type="entry name" value="Ferritin-like"/>
</dbReference>
<dbReference type="RefSeq" id="WP_189406654.1">
    <property type="nucleotide sequence ID" value="NZ_BMXP01000005.1"/>
</dbReference>
<keyword evidence="2 9" id="KW-0409">Iron storage</keyword>
<reference evidence="13" key="1">
    <citation type="journal article" date="2014" name="Int. J. Syst. Evol. Microbiol.">
        <title>Complete genome sequence of Corynebacterium casei LMG S-19264T (=DSM 44701T), isolated from a smear-ripened cheese.</title>
        <authorList>
            <consortium name="US DOE Joint Genome Institute (JGI-PGF)"/>
            <person name="Walter F."/>
            <person name="Albersmeier A."/>
            <person name="Kalinowski J."/>
            <person name="Ruckert C."/>
        </authorList>
    </citation>
    <scope>NUCLEOTIDE SEQUENCE</scope>
    <source>
        <strain evidence="13">KCTC 22164</strain>
    </source>
</reference>
<dbReference type="InterPro" id="IPR008331">
    <property type="entry name" value="Ferritin_DPS_dom"/>
</dbReference>
<evidence type="ECO:0000256" key="8">
    <source>
        <dbReference type="ARBA" id="ARBA00036243"/>
    </source>
</evidence>
<evidence type="ECO:0000256" key="6">
    <source>
        <dbReference type="ARBA" id="ARBA00023004"/>
    </source>
</evidence>
<dbReference type="PROSITE" id="PS50905">
    <property type="entry name" value="FERRITIN_LIKE"/>
    <property type="match status" value="1"/>
</dbReference>
<evidence type="ECO:0000256" key="4">
    <source>
        <dbReference type="ARBA" id="ARBA00022496"/>
    </source>
</evidence>
<evidence type="ECO:0000256" key="9">
    <source>
        <dbReference type="PIRNR" id="PIRNR002560"/>
    </source>
</evidence>
<evidence type="ECO:0000256" key="1">
    <source>
        <dbReference type="ARBA" id="ARBA00008093"/>
    </source>
</evidence>
<evidence type="ECO:0000313" key="14">
    <source>
        <dbReference type="Proteomes" id="UP000631300"/>
    </source>
</evidence>
<feature type="binding site" evidence="10">
    <location>
        <position position="51"/>
    </location>
    <ligand>
        <name>Fe cation</name>
        <dbReference type="ChEBI" id="CHEBI:24875"/>
        <label>2</label>
    </ligand>
</feature>
<dbReference type="InterPro" id="IPR009078">
    <property type="entry name" value="Ferritin-like_SF"/>
</dbReference>
<comment type="catalytic activity">
    <reaction evidence="9">
        <text>4 Fe(2+) + O2 + 4 H(+) = 4 Fe(3+) + 2 H2O</text>
        <dbReference type="Rhea" id="RHEA:11148"/>
        <dbReference type="ChEBI" id="CHEBI:15377"/>
        <dbReference type="ChEBI" id="CHEBI:15378"/>
        <dbReference type="ChEBI" id="CHEBI:15379"/>
        <dbReference type="ChEBI" id="CHEBI:29033"/>
        <dbReference type="ChEBI" id="CHEBI:29034"/>
        <dbReference type="EC" id="1.16.3.1"/>
    </reaction>
</comment>
<comment type="caution">
    <text evidence="13">The sequence shown here is derived from an EMBL/GenBank/DDBJ whole genome shotgun (WGS) entry which is preliminary data.</text>
</comment>
<protein>
    <recommendedName>
        <fullName evidence="9 11">Bacterioferritin</fullName>
        <ecNumber evidence="9">1.16.3.1</ecNumber>
    </recommendedName>
</protein>
<dbReference type="Proteomes" id="UP000631300">
    <property type="component" value="Unassembled WGS sequence"/>
</dbReference>
<accession>A0A918MZ62</accession>
<dbReference type="Pfam" id="PF00210">
    <property type="entry name" value="Ferritin"/>
    <property type="match status" value="1"/>
</dbReference>
<dbReference type="PIRSF" id="PIRSF002560">
    <property type="entry name" value="Bacterioferritin"/>
    <property type="match status" value="1"/>
</dbReference>
<sequence>MKGSQKIIDQLNALLAYELAAMDQYFIHSQMYLDWGLNKLYERIDHEFDDERGHAQKLIERMLFLEGTPDMTQRTGFKVGKDVPEMLESDLRVEYEVDAKLKEVIAFCESEKDYVTRDMLVELLDDTEMDHAYWLEQQLGLIKRLGLQNYLQAQL</sequence>
<feature type="domain" description="Ferritin-like diiron" evidence="12">
    <location>
        <begin position="1"/>
        <end position="146"/>
    </location>
</feature>
<comment type="catalytic activity">
    <reaction evidence="8">
        <text>Fe(2+)(in) = Fe(2+)(out)</text>
        <dbReference type="Rhea" id="RHEA:28486"/>
        <dbReference type="ChEBI" id="CHEBI:29033"/>
    </reaction>
</comment>
<dbReference type="GO" id="GO:0008199">
    <property type="term" value="F:ferric iron binding"/>
    <property type="evidence" value="ECO:0007669"/>
    <property type="project" value="InterPro"/>
</dbReference>
<feature type="binding site" evidence="10">
    <location>
        <position position="128"/>
    </location>
    <ligand>
        <name>Fe cation</name>
        <dbReference type="ChEBI" id="CHEBI:24875"/>
        <label>1</label>
    </ligand>
</feature>
<dbReference type="PANTHER" id="PTHR30295">
    <property type="entry name" value="BACTERIOFERRITIN"/>
    <property type="match status" value="1"/>
</dbReference>
<comment type="function">
    <text evidence="9">Iron-storage protein, whose ferroxidase center binds Fe(2+), oxidizes it using dioxygen to Fe(3+), and participates in the subsequent Fe(3+) oxide mineral core formation within the central cavity of the BFR protein shell.</text>
</comment>
<feature type="binding site" evidence="10">
    <location>
        <position position="50"/>
    </location>
    <ligand>
        <name>Fe cation</name>
        <dbReference type="ChEBI" id="CHEBI:24875"/>
        <label>3</label>
    </ligand>
</feature>
<dbReference type="AlphaFoldDB" id="A0A918MZ62"/>
<reference evidence="13" key="2">
    <citation type="submission" date="2020-09" db="EMBL/GenBank/DDBJ databases">
        <authorList>
            <person name="Sun Q."/>
            <person name="Kim S."/>
        </authorList>
    </citation>
    <scope>NUCLEOTIDE SEQUENCE</scope>
    <source>
        <strain evidence="13">KCTC 22164</strain>
    </source>
</reference>
<feature type="binding site" evidence="10">
    <location>
        <position position="46"/>
    </location>
    <ligand>
        <name>Fe cation</name>
        <dbReference type="ChEBI" id="CHEBI:24875"/>
        <label>3</label>
    </ligand>
</feature>
<proteinExistence type="inferred from homology"/>
<dbReference type="GO" id="GO:0020037">
    <property type="term" value="F:heme binding"/>
    <property type="evidence" value="ECO:0007669"/>
    <property type="project" value="TreeGrafter"/>
</dbReference>
<keyword evidence="14" id="KW-1185">Reference proteome</keyword>
<feature type="binding site" evidence="10">
    <location>
        <position position="94"/>
    </location>
    <ligand>
        <name>Fe cation</name>
        <dbReference type="ChEBI" id="CHEBI:24875"/>
        <label>2</label>
    </ligand>
</feature>
<name>A0A918MZ62_9ALTE</name>
<keyword evidence="7" id="KW-0406">Ion transport</keyword>
<dbReference type="GO" id="GO:0004322">
    <property type="term" value="F:ferroxidase activity"/>
    <property type="evidence" value="ECO:0007669"/>
    <property type="project" value="UniProtKB-EC"/>
</dbReference>
<dbReference type="GO" id="GO:0006826">
    <property type="term" value="P:iron ion transport"/>
    <property type="evidence" value="ECO:0007669"/>
    <property type="project" value="UniProtKB-KW"/>
</dbReference>
<evidence type="ECO:0000256" key="10">
    <source>
        <dbReference type="PIRSR" id="PIRSR002560-1"/>
    </source>
</evidence>
<dbReference type="SUPFAM" id="SSF47240">
    <property type="entry name" value="Ferritin-like"/>
    <property type="match status" value="1"/>
</dbReference>
<gene>
    <name evidence="13" type="primary">brf1</name>
    <name evidence="13" type="ORF">GCM10007391_23520</name>
</gene>
<keyword evidence="4" id="KW-0410">Iron transport</keyword>
<evidence type="ECO:0000259" key="12">
    <source>
        <dbReference type="PROSITE" id="PS50905"/>
    </source>
</evidence>
<evidence type="ECO:0000256" key="11">
    <source>
        <dbReference type="RuleBase" id="RU000623"/>
    </source>
</evidence>
<keyword evidence="9 10" id="KW-0479">Metal-binding</keyword>
<keyword evidence="3" id="KW-0813">Transport</keyword>
<keyword evidence="11" id="KW-0349">Heme</keyword>
<feature type="binding site" evidence="10">
    <location>
        <position position="131"/>
    </location>
    <ligand>
        <name>Fe cation</name>
        <dbReference type="ChEBI" id="CHEBI:24875"/>
        <label>2</label>
    </ligand>
</feature>
<keyword evidence="5" id="KW-0560">Oxidoreductase</keyword>
<feature type="binding site" evidence="10">
    <location>
        <position position="128"/>
    </location>
    <ligand>
        <name>Fe cation</name>
        <dbReference type="ChEBI" id="CHEBI:24875"/>
        <label>2</label>
    </ligand>
</feature>
<organism evidence="13 14">
    <name type="scientific">Alteromonas halophila</name>
    <dbReference type="NCBI Taxonomy" id="516698"/>
    <lineage>
        <taxon>Bacteria</taxon>
        <taxon>Pseudomonadati</taxon>
        <taxon>Pseudomonadota</taxon>
        <taxon>Gammaproteobacteria</taxon>
        <taxon>Alteromonadales</taxon>
        <taxon>Alteromonadaceae</taxon>
        <taxon>Alteromonas/Salinimonas group</taxon>
        <taxon>Alteromonas</taxon>
    </lineage>
</organism>
<feature type="binding site" evidence="10">
    <location>
        <position position="54"/>
    </location>
    <ligand>
        <name>Fe cation</name>
        <dbReference type="ChEBI" id="CHEBI:24875"/>
        <label>1</label>
    </ligand>
</feature>
<keyword evidence="6 9" id="KW-0408">Iron</keyword>
<dbReference type="PANTHER" id="PTHR30295:SF9">
    <property type="entry name" value="BACTERIOFERRITIN"/>
    <property type="match status" value="1"/>
</dbReference>
<evidence type="ECO:0000256" key="5">
    <source>
        <dbReference type="ARBA" id="ARBA00023002"/>
    </source>
</evidence>
<dbReference type="InterPro" id="IPR009040">
    <property type="entry name" value="Ferritin-like_diiron"/>
</dbReference>
<dbReference type="EMBL" id="BMXP01000005">
    <property type="protein sequence ID" value="GGW88652.1"/>
    <property type="molecule type" value="Genomic_DNA"/>
</dbReference>
<dbReference type="PRINTS" id="PR00601">
    <property type="entry name" value="BACFERRITIN"/>
</dbReference>
<evidence type="ECO:0000256" key="7">
    <source>
        <dbReference type="ARBA" id="ARBA00023065"/>
    </source>
</evidence>
<feature type="binding site" evidence="10">
    <location>
        <position position="51"/>
    </location>
    <ligand>
        <name>Fe cation</name>
        <dbReference type="ChEBI" id="CHEBI:24875"/>
        <label>1</label>
    </ligand>
</feature>
<dbReference type="EC" id="1.16.3.1" evidence="9"/>